<feature type="compositionally biased region" description="Polar residues" evidence="1">
    <location>
        <begin position="52"/>
        <end position="71"/>
    </location>
</feature>
<sequence length="254" mass="28560">MLLARSSNSTSVSAPNSTLSGRGVANLTGISGESDLIEVTYNTSSNEEKTVSQENSVETSAPQAQPSQSEVKATELKVIDNKFDSYYKHEADRVMVEFSEMRNSLHFYDWDTRVEELKQKGQETYRELEAGLGNVKEMSQQALINATDYLNVLRTNLEKRKEELGRQEINKLNDAISDFNTAYNKLYGFADESRYAQYEEASSQGHAITQYLDRQLSEGTVDYTNVFAALNLKTELARLEGFTKTLTDLAQVNN</sequence>
<evidence type="ECO:0000313" key="2">
    <source>
        <dbReference type="EMBL" id="EHI69970.1"/>
    </source>
</evidence>
<dbReference type="Proteomes" id="UP000003330">
    <property type="component" value="Unassembled WGS sequence"/>
</dbReference>
<accession>G5K1N3</accession>
<feature type="compositionally biased region" description="Low complexity" evidence="1">
    <location>
        <begin position="1"/>
        <end position="18"/>
    </location>
</feature>
<proteinExistence type="predicted"/>
<organism evidence="2 3">
    <name type="scientific">Streptococcus ictaluri 707-05</name>
    <dbReference type="NCBI Taxonomy" id="764299"/>
    <lineage>
        <taxon>Bacteria</taxon>
        <taxon>Bacillati</taxon>
        <taxon>Bacillota</taxon>
        <taxon>Bacilli</taxon>
        <taxon>Lactobacillales</taxon>
        <taxon>Streptococcaceae</taxon>
        <taxon>Streptococcus</taxon>
    </lineage>
</organism>
<dbReference type="AlphaFoldDB" id="G5K1N3"/>
<protein>
    <submittedName>
        <fullName evidence="2">Uncharacterized protein</fullName>
    </submittedName>
</protein>
<keyword evidence="3" id="KW-1185">Reference proteome</keyword>
<name>G5K1N3_9STRE</name>
<comment type="caution">
    <text evidence="2">The sequence shown here is derived from an EMBL/GenBank/DDBJ whole genome shotgun (WGS) entry which is preliminary data.</text>
</comment>
<gene>
    <name evidence="2" type="ORF">STRIC_2291</name>
</gene>
<feature type="region of interest" description="Disordered" evidence="1">
    <location>
        <begin position="1"/>
        <end position="25"/>
    </location>
</feature>
<feature type="region of interest" description="Disordered" evidence="1">
    <location>
        <begin position="43"/>
        <end position="71"/>
    </location>
</feature>
<evidence type="ECO:0000313" key="3">
    <source>
        <dbReference type="Proteomes" id="UP000003330"/>
    </source>
</evidence>
<reference evidence="2 3" key="1">
    <citation type="journal article" date="2014" name="Int. J. Syst. Evol. Microbiol.">
        <title>Phylogenomics and the dynamic genome evolution of the genus Streptococcus.</title>
        <authorList>
            <consortium name="The Broad Institute Genome Sequencing Platform"/>
            <person name="Richards V.P."/>
            <person name="Palmer S.R."/>
            <person name="Pavinski Bitar P.D."/>
            <person name="Qin X."/>
            <person name="Weinstock G.M."/>
            <person name="Highlander S.K."/>
            <person name="Town C.D."/>
            <person name="Burne R.A."/>
            <person name="Stanhope M.J."/>
        </authorList>
    </citation>
    <scope>NUCLEOTIDE SEQUENCE [LARGE SCALE GENOMIC DNA]</scope>
    <source>
        <strain evidence="2 3">707-05</strain>
    </source>
</reference>
<evidence type="ECO:0000256" key="1">
    <source>
        <dbReference type="SAM" id="MobiDB-lite"/>
    </source>
</evidence>
<dbReference type="EMBL" id="AEUX02000005">
    <property type="protein sequence ID" value="EHI69970.1"/>
    <property type="molecule type" value="Genomic_DNA"/>
</dbReference>